<dbReference type="Proteomes" id="UP000095039">
    <property type="component" value="Unassembled WGS sequence"/>
</dbReference>
<dbReference type="InterPro" id="IPR035895">
    <property type="entry name" value="HPr-like_sf"/>
</dbReference>
<organism evidence="2 3">
    <name type="scientific">Enterovibrio norvegicus FF-454</name>
    <dbReference type="NCBI Taxonomy" id="1185651"/>
    <lineage>
        <taxon>Bacteria</taxon>
        <taxon>Pseudomonadati</taxon>
        <taxon>Pseudomonadota</taxon>
        <taxon>Gammaproteobacteria</taxon>
        <taxon>Vibrionales</taxon>
        <taxon>Vibrionaceae</taxon>
        <taxon>Enterovibrio</taxon>
    </lineage>
</organism>
<dbReference type="RefSeq" id="WP_016959359.1">
    <property type="nucleotide sequence ID" value="NZ_AJWN02000023.1"/>
</dbReference>
<name>A0A1E5CCX9_9GAMM</name>
<proteinExistence type="predicted"/>
<dbReference type="EMBL" id="AJWN02000023">
    <property type="protein sequence ID" value="OEE63360.1"/>
    <property type="molecule type" value="Genomic_DNA"/>
</dbReference>
<dbReference type="Pfam" id="PF00381">
    <property type="entry name" value="PTS-HPr"/>
    <property type="match status" value="1"/>
</dbReference>
<gene>
    <name evidence="2" type="ORF">A1OK_07030</name>
</gene>
<dbReference type="AlphaFoldDB" id="A0A1E5CCX9"/>
<evidence type="ECO:0000313" key="2">
    <source>
        <dbReference type="EMBL" id="OEE63360.1"/>
    </source>
</evidence>
<protein>
    <recommendedName>
        <fullName evidence="1">HPr domain-containing protein</fullName>
    </recommendedName>
</protein>
<comment type="caution">
    <text evidence="2">The sequence shown here is derived from an EMBL/GenBank/DDBJ whole genome shotgun (WGS) entry which is preliminary data.</text>
</comment>
<keyword evidence="3" id="KW-1185">Reference proteome</keyword>
<sequence length="97" mass="10914">MEEHVKAKVWLTGGFDLHVRPAARLARLMQGYDARVELAETVDGPWVCATRQAALVRLKLRSDYPVYIRASGQDKIAAMSVIVDCLEGVDCQQRENR</sequence>
<evidence type="ECO:0000259" key="1">
    <source>
        <dbReference type="Pfam" id="PF00381"/>
    </source>
</evidence>
<feature type="domain" description="HPr" evidence="1">
    <location>
        <begin position="16"/>
        <end position="87"/>
    </location>
</feature>
<reference evidence="2 3" key="1">
    <citation type="journal article" date="2012" name="Science">
        <title>Ecological populations of bacteria act as socially cohesive units of antibiotic production and resistance.</title>
        <authorList>
            <person name="Cordero O.X."/>
            <person name="Wildschutte H."/>
            <person name="Kirkup B."/>
            <person name="Proehl S."/>
            <person name="Ngo L."/>
            <person name="Hussain F."/>
            <person name="Le Roux F."/>
            <person name="Mincer T."/>
            <person name="Polz M.F."/>
        </authorList>
    </citation>
    <scope>NUCLEOTIDE SEQUENCE [LARGE SCALE GENOMIC DNA]</scope>
    <source>
        <strain evidence="2 3">FF-454</strain>
    </source>
</reference>
<accession>A0A1E5CCX9</accession>
<dbReference type="InterPro" id="IPR000032">
    <property type="entry name" value="HPr-like"/>
</dbReference>
<dbReference type="Gene3D" id="3.30.1340.10">
    <property type="entry name" value="HPr-like"/>
    <property type="match status" value="1"/>
</dbReference>
<dbReference type="SUPFAM" id="SSF55594">
    <property type="entry name" value="HPr-like"/>
    <property type="match status" value="1"/>
</dbReference>
<evidence type="ECO:0000313" key="3">
    <source>
        <dbReference type="Proteomes" id="UP000095039"/>
    </source>
</evidence>